<evidence type="ECO:0000313" key="1">
    <source>
        <dbReference type="EMBL" id="KAH0856446.1"/>
    </source>
</evidence>
<organism evidence="1 2">
    <name type="scientific">Brassica napus</name>
    <name type="common">Rape</name>
    <dbReference type="NCBI Taxonomy" id="3708"/>
    <lineage>
        <taxon>Eukaryota</taxon>
        <taxon>Viridiplantae</taxon>
        <taxon>Streptophyta</taxon>
        <taxon>Embryophyta</taxon>
        <taxon>Tracheophyta</taxon>
        <taxon>Spermatophyta</taxon>
        <taxon>Magnoliopsida</taxon>
        <taxon>eudicotyledons</taxon>
        <taxon>Gunneridae</taxon>
        <taxon>Pentapetalae</taxon>
        <taxon>rosids</taxon>
        <taxon>malvids</taxon>
        <taxon>Brassicales</taxon>
        <taxon>Brassicaceae</taxon>
        <taxon>Brassiceae</taxon>
        <taxon>Brassica</taxon>
    </lineage>
</organism>
<dbReference type="InterPro" id="IPR044673">
    <property type="entry name" value="DCL-like"/>
</dbReference>
<name>A0ABQ7XKP5_BRANA</name>
<dbReference type="Proteomes" id="UP000824890">
    <property type="component" value="Unassembled WGS sequence"/>
</dbReference>
<keyword evidence="2" id="KW-1185">Reference proteome</keyword>
<dbReference type="PANTHER" id="PTHR33415:SF12">
    <property type="entry name" value="PROTEIN EMBRYO DEFECTIVE 514"/>
    <property type="match status" value="1"/>
</dbReference>
<dbReference type="EMBL" id="JAGKQM010000019">
    <property type="protein sequence ID" value="KAH0856446.1"/>
    <property type="molecule type" value="Genomic_DNA"/>
</dbReference>
<evidence type="ECO:0000313" key="2">
    <source>
        <dbReference type="Proteomes" id="UP000824890"/>
    </source>
</evidence>
<sequence length="84" mass="9328">MWKSRCFFLVREDDSADDFSYRKCVDHILPLPENMKTPGYNGNGHGGRGRRVGRGGCRGGVHIIKSSLCTTNQGSLAFSQMHIV</sequence>
<comment type="caution">
    <text evidence="1">The sequence shown here is derived from an EMBL/GenBank/DDBJ whole genome shotgun (WGS) entry which is preliminary data.</text>
</comment>
<accession>A0ABQ7XKP5</accession>
<proteinExistence type="predicted"/>
<dbReference type="Pfam" id="PF11523">
    <property type="entry name" value="DUF3223"/>
    <property type="match status" value="1"/>
</dbReference>
<reference evidence="1 2" key="1">
    <citation type="submission" date="2021-05" db="EMBL/GenBank/DDBJ databases">
        <title>Genome Assembly of Synthetic Allotetraploid Brassica napus Reveals Homoeologous Exchanges between Subgenomes.</title>
        <authorList>
            <person name="Davis J.T."/>
        </authorList>
    </citation>
    <scope>NUCLEOTIDE SEQUENCE [LARGE SCALE GENOMIC DNA]</scope>
    <source>
        <strain evidence="2">cv. Da-Ae</strain>
        <tissue evidence="1">Seedling</tissue>
    </source>
</reference>
<dbReference type="PANTHER" id="PTHR33415">
    <property type="entry name" value="PROTEIN EMBRYO DEFECTIVE 514"/>
    <property type="match status" value="1"/>
</dbReference>
<protein>
    <submittedName>
        <fullName evidence="1">Uncharacterized protein</fullName>
    </submittedName>
</protein>
<gene>
    <name evidence="1" type="ORF">HID58_084707</name>
</gene>
<dbReference type="Gene3D" id="3.10.450.40">
    <property type="match status" value="1"/>
</dbReference>